<evidence type="ECO:0000313" key="2">
    <source>
        <dbReference type="EMBL" id="KAG9445270.1"/>
    </source>
</evidence>
<organism evidence="2 3">
    <name type="scientific">Aristolochia fimbriata</name>
    <name type="common">White veined hardy Dutchman's pipe vine</name>
    <dbReference type="NCBI Taxonomy" id="158543"/>
    <lineage>
        <taxon>Eukaryota</taxon>
        <taxon>Viridiplantae</taxon>
        <taxon>Streptophyta</taxon>
        <taxon>Embryophyta</taxon>
        <taxon>Tracheophyta</taxon>
        <taxon>Spermatophyta</taxon>
        <taxon>Magnoliopsida</taxon>
        <taxon>Magnoliidae</taxon>
        <taxon>Piperales</taxon>
        <taxon>Aristolochiaceae</taxon>
        <taxon>Aristolochia</taxon>
    </lineage>
</organism>
<feature type="compositionally biased region" description="Gly residues" evidence="1">
    <location>
        <begin position="404"/>
        <end position="420"/>
    </location>
</feature>
<feature type="compositionally biased region" description="Basic residues" evidence="1">
    <location>
        <begin position="421"/>
        <end position="440"/>
    </location>
</feature>
<keyword evidence="3" id="KW-1185">Reference proteome</keyword>
<feature type="compositionally biased region" description="Polar residues" evidence="1">
    <location>
        <begin position="481"/>
        <end position="490"/>
    </location>
</feature>
<feature type="compositionally biased region" description="Basic and acidic residues" evidence="1">
    <location>
        <begin position="250"/>
        <end position="266"/>
    </location>
</feature>
<dbReference type="AlphaFoldDB" id="A0AAV7EAX1"/>
<feature type="compositionally biased region" description="Pro residues" evidence="1">
    <location>
        <begin position="289"/>
        <end position="299"/>
    </location>
</feature>
<sequence length="608" mass="65905">MKLARARLITRGVEAWTGICLCDLQIAWKHPSTASQSLQARAISLLLPLPSNKKKGLLHFYIKGPSIVALTGTPDLHLVASPPTTSLSLDANLVLAHIQSRVEGQISFHGGEESMEVELYLSSVTDSSMSVSEKHRFGDLQQGLQTGRREFPGEEKRVGVIGFPETGDELRRHLVGAVGVGMPAGAPRPVDAGEGEVGAAHGVLHGEERGEVVLFRVAGLPLPARESEFLPEPAVPDDQQGVIPGQDEELGPHPETGEGHLREHHIVPSGGVPLPQPRFVREDFDEAEVPPPPEPPLVSPLPALSDGPRPRLGGNKRGHQVLGEEGVVDEAEGVERDAMLGEECEEGVGGVVEEGGGEEAARGGDERRGGPLDVEEALVAAEEAVPQGGEGEVGVGEEEEGDLGGRGGGGGRGGSGGGGAWRRRLRRGGRARGRPTRRGSRSGGCEGARCAEPGGRGAGERGAAQTQREREREREGREAKQSAQRRNQASKLMKLERMRSRNKTITNEKPKIIKRTYENLTKRETYQKLPDENLSKKKKNHQNSQMRTNPTEAKTKMKNHRKEAEEERETGGKWEVEAEMGEEERRRQHCKSATAFFLAIRLRQGRRE</sequence>
<dbReference type="EMBL" id="JAINDJ010000006">
    <property type="protein sequence ID" value="KAG9445270.1"/>
    <property type="molecule type" value="Genomic_DNA"/>
</dbReference>
<evidence type="ECO:0000313" key="3">
    <source>
        <dbReference type="Proteomes" id="UP000825729"/>
    </source>
</evidence>
<reference evidence="2 3" key="1">
    <citation type="submission" date="2021-07" db="EMBL/GenBank/DDBJ databases">
        <title>The Aristolochia fimbriata genome: insights into angiosperm evolution, floral development and chemical biosynthesis.</title>
        <authorList>
            <person name="Jiao Y."/>
        </authorList>
    </citation>
    <scope>NUCLEOTIDE SEQUENCE [LARGE SCALE GENOMIC DNA]</scope>
    <source>
        <strain evidence="2">IBCAS-2021</strain>
        <tissue evidence="2">Leaf</tissue>
    </source>
</reference>
<feature type="region of interest" description="Disordered" evidence="1">
    <location>
        <begin position="383"/>
        <end position="590"/>
    </location>
</feature>
<feature type="compositionally biased region" description="Basic and acidic residues" evidence="1">
    <location>
        <begin position="359"/>
        <end position="370"/>
    </location>
</feature>
<dbReference type="Proteomes" id="UP000825729">
    <property type="component" value="Unassembled WGS sequence"/>
</dbReference>
<name>A0AAV7EAX1_ARIFI</name>
<gene>
    <name evidence="2" type="ORF">H6P81_016610</name>
</gene>
<feature type="compositionally biased region" description="Polar residues" evidence="1">
    <location>
        <begin position="542"/>
        <end position="552"/>
    </location>
</feature>
<accession>A0AAV7EAX1</accession>
<feature type="compositionally biased region" description="Basic and acidic residues" evidence="1">
    <location>
        <begin position="506"/>
        <end position="535"/>
    </location>
</feature>
<proteinExistence type="predicted"/>
<feature type="compositionally biased region" description="Basic and acidic residues" evidence="1">
    <location>
        <begin position="562"/>
        <end position="576"/>
    </location>
</feature>
<feature type="region of interest" description="Disordered" evidence="1">
    <location>
        <begin position="350"/>
        <end position="370"/>
    </location>
</feature>
<protein>
    <submittedName>
        <fullName evidence="2">Uncharacterized protein</fullName>
    </submittedName>
</protein>
<comment type="caution">
    <text evidence="2">The sequence shown here is derived from an EMBL/GenBank/DDBJ whole genome shotgun (WGS) entry which is preliminary data.</text>
</comment>
<evidence type="ECO:0000256" key="1">
    <source>
        <dbReference type="SAM" id="MobiDB-lite"/>
    </source>
</evidence>
<feature type="compositionally biased region" description="Basic and acidic residues" evidence="1">
    <location>
        <begin position="467"/>
        <end position="480"/>
    </location>
</feature>
<feature type="region of interest" description="Disordered" evidence="1">
    <location>
        <begin position="245"/>
        <end position="318"/>
    </location>
</feature>